<accession>A0ABC8LYI2</accession>
<comment type="caution">
    <text evidence="1">The sequence shown here is derived from an EMBL/GenBank/DDBJ whole genome shotgun (WGS) entry which is preliminary data.</text>
</comment>
<proteinExistence type="predicted"/>
<gene>
    <name evidence="1" type="ORF">ERUC_LOCUS40905</name>
</gene>
<sequence length="84" mass="9934">MERRQRNHKGAAEQMKFCCIRSNEINWWMSCPSMADQMNKCSDELIIPSIASSSCARAINEWSRIREYRRILKRVNRISTVQNV</sequence>
<evidence type="ECO:0000313" key="1">
    <source>
        <dbReference type="EMBL" id="CAH8388422.1"/>
    </source>
</evidence>
<dbReference type="AlphaFoldDB" id="A0ABC8LYI2"/>
<dbReference type="EMBL" id="CAKOAT010796264">
    <property type="protein sequence ID" value="CAH8388422.1"/>
    <property type="molecule type" value="Genomic_DNA"/>
</dbReference>
<protein>
    <submittedName>
        <fullName evidence="1">Uncharacterized protein</fullName>
    </submittedName>
</protein>
<name>A0ABC8LYI2_ERUVS</name>
<organism evidence="1 2">
    <name type="scientific">Eruca vesicaria subsp. sativa</name>
    <name type="common">Garden rocket</name>
    <name type="synonym">Eruca sativa</name>
    <dbReference type="NCBI Taxonomy" id="29727"/>
    <lineage>
        <taxon>Eukaryota</taxon>
        <taxon>Viridiplantae</taxon>
        <taxon>Streptophyta</taxon>
        <taxon>Embryophyta</taxon>
        <taxon>Tracheophyta</taxon>
        <taxon>Spermatophyta</taxon>
        <taxon>Magnoliopsida</taxon>
        <taxon>eudicotyledons</taxon>
        <taxon>Gunneridae</taxon>
        <taxon>Pentapetalae</taxon>
        <taxon>rosids</taxon>
        <taxon>malvids</taxon>
        <taxon>Brassicales</taxon>
        <taxon>Brassicaceae</taxon>
        <taxon>Brassiceae</taxon>
        <taxon>Eruca</taxon>
    </lineage>
</organism>
<dbReference type="Proteomes" id="UP001642260">
    <property type="component" value="Unassembled WGS sequence"/>
</dbReference>
<evidence type="ECO:0000313" key="2">
    <source>
        <dbReference type="Proteomes" id="UP001642260"/>
    </source>
</evidence>
<keyword evidence="2" id="KW-1185">Reference proteome</keyword>
<reference evidence="1 2" key="1">
    <citation type="submission" date="2022-03" db="EMBL/GenBank/DDBJ databases">
        <authorList>
            <person name="Macdonald S."/>
            <person name="Ahmed S."/>
            <person name="Newling K."/>
        </authorList>
    </citation>
    <scope>NUCLEOTIDE SEQUENCE [LARGE SCALE GENOMIC DNA]</scope>
</reference>